<gene>
    <name evidence="2" type="ORF">IHE51_01145</name>
</gene>
<dbReference type="EMBL" id="JADFAR010000012">
    <property type="protein sequence ID" value="MBE5728448.1"/>
    <property type="molecule type" value="Genomic_DNA"/>
</dbReference>
<dbReference type="GO" id="GO:0016787">
    <property type="term" value="F:hydrolase activity"/>
    <property type="evidence" value="ECO:0007669"/>
    <property type="project" value="InterPro"/>
</dbReference>
<dbReference type="Proteomes" id="UP000718571">
    <property type="component" value="Unassembled WGS sequence"/>
</dbReference>
<accession>A0A8T3V1Z2</accession>
<reference evidence="2 3" key="1">
    <citation type="submission" date="2020-09" db="EMBL/GenBank/DDBJ databases">
        <title>Genomic characterization of a novel Parvarchaeota family in acid mine drainage sediments.</title>
        <authorList>
            <person name="Luo Z.-H."/>
        </authorList>
    </citation>
    <scope>NUCLEOTIDE SEQUENCE [LARGE SCALE GENOMIC DNA]</scope>
    <source>
        <strain evidence="2">MAS1_bins.189</strain>
    </source>
</reference>
<dbReference type="PANTHER" id="PTHR37523:SF1">
    <property type="entry name" value="CALCINEURIN-LIKE PHOSPHOESTERASE DOMAIN-CONTAINING PROTEIN"/>
    <property type="match status" value="1"/>
</dbReference>
<feature type="domain" description="Calcineurin-like phosphoesterase" evidence="1">
    <location>
        <begin position="1"/>
        <end position="178"/>
    </location>
</feature>
<proteinExistence type="predicted"/>
<dbReference type="PANTHER" id="PTHR37523">
    <property type="entry name" value="METALLOPHOSPHOESTERASE"/>
    <property type="match status" value="1"/>
</dbReference>
<name>A0A8T3V1Z2_9ARCH</name>
<evidence type="ECO:0000313" key="2">
    <source>
        <dbReference type="EMBL" id="MBE5728448.1"/>
    </source>
</evidence>
<dbReference type="Pfam" id="PF00149">
    <property type="entry name" value="Metallophos"/>
    <property type="match status" value="1"/>
</dbReference>
<dbReference type="Gene3D" id="3.60.21.10">
    <property type="match status" value="1"/>
</dbReference>
<organism evidence="2 3">
    <name type="scientific">Candidatus Acidifodinimicrobium mancum</name>
    <dbReference type="NCBI Taxonomy" id="2898728"/>
    <lineage>
        <taxon>Archaea</taxon>
        <taxon>Candidatus Parvarchaeota</taxon>
        <taxon>Candidatus Acidifodinimicrobiaceae</taxon>
        <taxon>Candidatus Acidifodinimicrobium</taxon>
    </lineage>
</organism>
<evidence type="ECO:0000259" key="1">
    <source>
        <dbReference type="Pfam" id="PF00149"/>
    </source>
</evidence>
<evidence type="ECO:0000313" key="3">
    <source>
        <dbReference type="Proteomes" id="UP000718571"/>
    </source>
</evidence>
<comment type="caution">
    <text evidence="2">The sequence shown here is derived from an EMBL/GenBank/DDBJ whole genome shotgun (WGS) entry which is preliminary data.</text>
</comment>
<dbReference type="AlphaFoldDB" id="A0A8T3V1Z2"/>
<protein>
    <submittedName>
        <fullName evidence="2">Metallophosphoesterase</fullName>
    </submittedName>
</protein>
<sequence>MRILAASDLHGDIKAAEKLAEKAKKEKPDLIVLAGDLTIFGNGLEGLLAPFKSVKKKVAVIPGNHDSEADVFFLKKRYPDMIYDLHNYAFKIGDIGFFGCGLGNIGPNEITEDEIKRRVLNSYEYIKNSKKKVMIVHIPPYKTKLDRVGKDVNIGSPAVREMIETLKPDKCICGHVHETFGLEEKLDKTEVINAGPKGKIIEI</sequence>
<dbReference type="InterPro" id="IPR029052">
    <property type="entry name" value="Metallo-depent_PP-like"/>
</dbReference>
<dbReference type="SUPFAM" id="SSF56300">
    <property type="entry name" value="Metallo-dependent phosphatases"/>
    <property type="match status" value="1"/>
</dbReference>
<dbReference type="InterPro" id="IPR004843">
    <property type="entry name" value="Calcineurin-like_PHP"/>
</dbReference>